<gene>
    <name evidence="1" type="ORF">PWF71_07010</name>
</gene>
<sequence length="932" mass="99850">MRALVKSGLELGAIICGFASPDTVGRVMSALELGAVALGALPEPEVRLGRIVQRAEASLTSAAAHEFSRLGEADQESIAQVLRARIDDSDAAELLVAAFTGEEAFSAAFQDPERFPDTADLTDDEQGYLRALVGVVHSSVEALSLSGDHLGPVVQAAFKELRSHQLSAQDVRTMVTQEFANRNSIASHVVVGDRPRPARGFVRRDASDELKVRLDDGHEKLHVLSGLRGTGKSQIAAAVSADCVAAGWSFVAWVNASSPESIRAELRAISVLLGLVTASDDEDVALAAMRVWINDGSAADRLLVFDDVENLRDVEKWLPLEAGPHIVVTTVLAEADPAHTVNVGVLPLPEAIDYLLGATRSQDRAGAQAVAEALGCLPLALAQASSTMQQSGFDFDRYLAALESRLLVDVLEPETTGYTRSVWAALSMSIDSALDGLRRNPARASAGQRVLSVLSLSPERGVPREWLSASGEDEFETSLATGALITSSVLGARVGGSDVTMHRLIARVVRERMSTAGTADDAVGASIAQITRQVRTSLARPDRADRAAARRIILHLTDVAREPELHTLARDPRFLELASGVSVAAQRIREPAAVATMAPFMHLLETEFGRSNMRYVRLAESVANAQSVLGDFDDAIRTFEELLQQTLADHGPASEMGVKHLIMLAHALGDSGDGEGARRLYDEALLVADQLPGGATPLKRAASSARAMLMSDDDADVLAGMEAALNEANAELGPNAERTLILRNNLAETCLRTGDTDRAVRLLDTNLRVRRAKHGDAHPATVVTISNMVNAMVEDGRPDEARLLGDKAYEDAKTELGEDHTDLLTLRHNMSRARTAAGDHIGAARMLRQLVEARSRVLGATHPDTLASRHNLVNTYLTVGNTKRAERELPDLLADTKARFGPDHNEARNVQELAQMLAASGGDARHLDSFDA</sequence>
<dbReference type="InterPro" id="IPR011990">
    <property type="entry name" value="TPR-like_helical_dom_sf"/>
</dbReference>
<dbReference type="InterPro" id="IPR053137">
    <property type="entry name" value="NLR-like"/>
</dbReference>
<dbReference type="AlphaFoldDB" id="A0AAJ6AQI2"/>
<dbReference type="EMBL" id="CP118606">
    <property type="protein sequence ID" value="WEF22417.1"/>
    <property type="molecule type" value="Genomic_DNA"/>
</dbReference>
<evidence type="ECO:0000313" key="2">
    <source>
        <dbReference type="Proteomes" id="UP001214756"/>
    </source>
</evidence>
<accession>A0AAJ6AQI2</accession>
<protein>
    <submittedName>
        <fullName evidence="1">Tetratricopeptide repeat protein</fullName>
    </submittedName>
</protein>
<dbReference type="Gene3D" id="3.40.50.300">
    <property type="entry name" value="P-loop containing nucleotide triphosphate hydrolases"/>
    <property type="match status" value="1"/>
</dbReference>
<dbReference type="Pfam" id="PF07721">
    <property type="entry name" value="TPR_4"/>
    <property type="match status" value="1"/>
</dbReference>
<reference evidence="1" key="1">
    <citation type="submission" date="2023-02" db="EMBL/GenBank/DDBJ databases">
        <title>Genome sequence of Microbacterium liquefaciens B1075.</title>
        <authorList>
            <person name="Cao J."/>
            <person name="Li X."/>
        </authorList>
    </citation>
    <scope>NUCLEOTIDE SEQUENCE</scope>
    <source>
        <strain evidence="1">B1075</strain>
    </source>
</reference>
<dbReference type="RefSeq" id="WP_255164035.1">
    <property type="nucleotide sequence ID" value="NZ_CBDRLE010000001.1"/>
</dbReference>
<dbReference type="GO" id="GO:0042802">
    <property type="term" value="F:identical protein binding"/>
    <property type="evidence" value="ECO:0007669"/>
    <property type="project" value="InterPro"/>
</dbReference>
<dbReference type="InterPro" id="IPR027417">
    <property type="entry name" value="P-loop_NTPase"/>
</dbReference>
<dbReference type="PANTHER" id="PTHR46082:SF6">
    <property type="entry name" value="AAA+ ATPASE DOMAIN-CONTAINING PROTEIN-RELATED"/>
    <property type="match status" value="1"/>
</dbReference>
<dbReference type="PANTHER" id="PTHR46082">
    <property type="entry name" value="ATP/GTP-BINDING PROTEIN-RELATED"/>
    <property type="match status" value="1"/>
</dbReference>
<dbReference type="SUPFAM" id="SSF52540">
    <property type="entry name" value="P-loop containing nucleoside triphosphate hydrolases"/>
    <property type="match status" value="1"/>
</dbReference>
<dbReference type="Proteomes" id="UP001214756">
    <property type="component" value="Chromosome"/>
</dbReference>
<evidence type="ECO:0000313" key="1">
    <source>
        <dbReference type="EMBL" id="WEF22417.1"/>
    </source>
</evidence>
<dbReference type="GeneID" id="87015428"/>
<organism evidence="1 2">
    <name type="scientific">Microbacterium maritypicum</name>
    <name type="common">Microbacterium liquefaciens</name>
    <dbReference type="NCBI Taxonomy" id="33918"/>
    <lineage>
        <taxon>Bacteria</taxon>
        <taxon>Bacillati</taxon>
        <taxon>Actinomycetota</taxon>
        <taxon>Actinomycetes</taxon>
        <taxon>Micrococcales</taxon>
        <taxon>Microbacteriaceae</taxon>
        <taxon>Microbacterium</taxon>
    </lineage>
</organism>
<proteinExistence type="predicted"/>
<dbReference type="SUPFAM" id="SSF48452">
    <property type="entry name" value="TPR-like"/>
    <property type="match status" value="2"/>
</dbReference>
<dbReference type="Gene3D" id="1.25.40.10">
    <property type="entry name" value="Tetratricopeptide repeat domain"/>
    <property type="match status" value="2"/>
</dbReference>
<name>A0AAJ6AQI2_MICMQ</name>
<dbReference type="Pfam" id="PF13424">
    <property type="entry name" value="TPR_12"/>
    <property type="match status" value="2"/>
</dbReference>
<dbReference type="InterPro" id="IPR011717">
    <property type="entry name" value="TPR-4"/>
</dbReference>